<keyword evidence="2" id="KW-0433">Leucine-rich repeat</keyword>
<dbReference type="InterPro" id="IPR032675">
    <property type="entry name" value="LRR_dom_sf"/>
</dbReference>
<keyword evidence="4" id="KW-0175">Coiled coil</keyword>
<dbReference type="SMART" id="SM00368">
    <property type="entry name" value="LRR_RI"/>
    <property type="match status" value="3"/>
</dbReference>
<dbReference type="SUPFAM" id="SSF52047">
    <property type="entry name" value="RNI-like"/>
    <property type="match status" value="1"/>
</dbReference>
<evidence type="ECO:0000256" key="1">
    <source>
        <dbReference type="ARBA" id="ARBA00022468"/>
    </source>
</evidence>
<dbReference type="EMBL" id="CAJNNW010021599">
    <property type="protein sequence ID" value="CAE8668214.1"/>
    <property type="molecule type" value="Genomic_DNA"/>
</dbReference>
<evidence type="ECO:0000313" key="6">
    <source>
        <dbReference type="Proteomes" id="UP000626109"/>
    </source>
</evidence>
<evidence type="ECO:0000313" key="5">
    <source>
        <dbReference type="EMBL" id="CAE8668214.1"/>
    </source>
</evidence>
<name>A0A813J4W7_POLGL</name>
<feature type="non-terminal residue" evidence="5">
    <location>
        <position position="1"/>
    </location>
</feature>
<dbReference type="GO" id="GO:0005634">
    <property type="term" value="C:nucleus"/>
    <property type="evidence" value="ECO:0007669"/>
    <property type="project" value="TreeGrafter"/>
</dbReference>
<organism evidence="5 6">
    <name type="scientific">Polarella glacialis</name>
    <name type="common">Dinoflagellate</name>
    <dbReference type="NCBI Taxonomy" id="89957"/>
    <lineage>
        <taxon>Eukaryota</taxon>
        <taxon>Sar</taxon>
        <taxon>Alveolata</taxon>
        <taxon>Dinophyceae</taxon>
        <taxon>Suessiales</taxon>
        <taxon>Suessiaceae</taxon>
        <taxon>Polarella</taxon>
    </lineage>
</organism>
<keyword evidence="3" id="KW-0677">Repeat</keyword>
<dbReference type="GO" id="GO:0031267">
    <property type="term" value="F:small GTPase binding"/>
    <property type="evidence" value="ECO:0007669"/>
    <property type="project" value="TreeGrafter"/>
</dbReference>
<dbReference type="GO" id="GO:0005096">
    <property type="term" value="F:GTPase activator activity"/>
    <property type="evidence" value="ECO:0007669"/>
    <property type="project" value="UniProtKB-KW"/>
</dbReference>
<dbReference type="GO" id="GO:0006913">
    <property type="term" value="P:nucleocytoplasmic transport"/>
    <property type="evidence" value="ECO:0007669"/>
    <property type="project" value="TreeGrafter"/>
</dbReference>
<dbReference type="Proteomes" id="UP000626109">
    <property type="component" value="Unassembled WGS sequence"/>
</dbReference>
<evidence type="ECO:0000256" key="3">
    <source>
        <dbReference type="ARBA" id="ARBA00022737"/>
    </source>
</evidence>
<sequence>PLQLRINKLDALQATFLGAFLSRSSLVTYLNVRGASLGQSPSMLGRLMKELGSCSSLQHLDLSENGLGSEGMQAVCEAVAESDSIQELVLSDNHVGRMGAACLGDLCRQNQSVRKMDLSNNSVGTEGAIYIAAGLLENHALMSLNLELNSIGADAKQMLTAAVLIEELGFNRVIDTKLNRQGCPNQFSTVAATEAKEAKEAKEAAKEEEALLGAERSGAKRKTLLGKLQPLD</sequence>
<dbReference type="Gene3D" id="3.80.10.10">
    <property type="entry name" value="Ribonuclease Inhibitor"/>
    <property type="match status" value="1"/>
</dbReference>
<dbReference type="InterPro" id="IPR027038">
    <property type="entry name" value="RanGap"/>
</dbReference>
<dbReference type="GO" id="GO:0005829">
    <property type="term" value="C:cytosol"/>
    <property type="evidence" value="ECO:0007669"/>
    <property type="project" value="TreeGrafter"/>
</dbReference>
<dbReference type="PANTHER" id="PTHR24113">
    <property type="entry name" value="RAN GTPASE-ACTIVATING PROTEIN 1"/>
    <property type="match status" value="1"/>
</dbReference>
<proteinExistence type="predicted"/>
<reference evidence="5" key="1">
    <citation type="submission" date="2021-02" db="EMBL/GenBank/DDBJ databases">
        <authorList>
            <person name="Dougan E. K."/>
            <person name="Rhodes N."/>
            <person name="Thang M."/>
            <person name="Chan C."/>
        </authorList>
    </citation>
    <scope>NUCLEOTIDE SEQUENCE</scope>
</reference>
<accession>A0A813J4W7</accession>
<evidence type="ECO:0000256" key="2">
    <source>
        <dbReference type="ARBA" id="ARBA00022614"/>
    </source>
</evidence>
<dbReference type="GO" id="GO:0048471">
    <property type="term" value="C:perinuclear region of cytoplasm"/>
    <property type="evidence" value="ECO:0007669"/>
    <property type="project" value="TreeGrafter"/>
</dbReference>
<feature type="coiled-coil region" evidence="4">
    <location>
        <begin position="188"/>
        <end position="215"/>
    </location>
</feature>
<dbReference type="InterPro" id="IPR001611">
    <property type="entry name" value="Leu-rich_rpt"/>
</dbReference>
<dbReference type="PANTHER" id="PTHR24113:SF12">
    <property type="entry name" value="RAN GTPASE-ACTIVATING PROTEIN 1"/>
    <property type="match status" value="1"/>
</dbReference>
<evidence type="ECO:0000256" key="4">
    <source>
        <dbReference type="SAM" id="Coils"/>
    </source>
</evidence>
<gene>
    <name evidence="5" type="ORF">PGLA2088_LOCUS16846</name>
</gene>
<keyword evidence="1" id="KW-0343">GTPase activation</keyword>
<dbReference type="AlphaFoldDB" id="A0A813J4W7"/>
<comment type="caution">
    <text evidence="5">The sequence shown here is derived from an EMBL/GenBank/DDBJ whole genome shotgun (WGS) entry which is preliminary data.</text>
</comment>
<dbReference type="Pfam" id="PF13516">
    <property type="entry name" value="LRR_6"/>
    <property type="match status" value="2"/>
</dbReference>
<protein>
    <submittedName>
        <fullName evidence="5">Uncharacterized protein</fullName>
    </submittedName>
</protein>